<organism evidence="2 3">
    <name type="scientific">Diplodia seriata</name>
    <dbReference type="NCBI Taxonomy" id="420778"/>
    <lineage>
        <taxon>Eukaryota</taxon>
        <taxon>Fungi</taxon>
        <taxon>Dikarya</taxon>
        <taxon>Ascomycota</taxon>
        <taxon>Pezizomycotina</taxon>
        <taxon>Dothideomycetes</taxon>
        <taxon>Dothideomycetes incertae sedis</taxon>
        <taxon>Botryosphaeriales</taxon>
        <taxon>Botryosphaeriaceae</taxon>
        <taxon>Diplodia</taxon>
    </lineage>
</organism>
<comment type="caution">
    <text evidence="2">The sequence shown here is derived from an EMBL/GenBank/DDBJ whole genome shotgun (WGS) entry which is preliminary data.</text>
</comment>
<evidence type="ECO:0000313" key="2">
    <source>
        <dbReference type="EMBL" id="KKY17874.1"/>
    </source>
</evidence>
<dbReference type="EMBL" id="LAQI01000143">
    <property type="protein sequence ID" value="KKY17874.1"/>
    <property type="molecule type" value="Genomic_DNA"/>
</dbReference>
<accession>A0A0G2E5B8</accession>
<reference evidence="2 3" key="2">
    <citation type="submission" date="2015-05" db="EMBL/GenBank/DDBJ databases">
        <title>Distinctive expansion of gene families associated with plant cell wall degradation and secondary metabolism in the genomes of grapevine trunk pathogens.</title>
        <authorList>
            <person name="Lawrence D.P."/>
            <person name="Travadon R."/>
            <person name="Rolshausen P.E."/>
            <person name="Baumgartner K."/>
        </authorList>
    </citation>
    <scope>NUCLEOTIDE SEQUENCE [LARGE SCALE GENOMIC DNA]</scope>
    <source>
        <strain evidence="2">DS831</strain>
    </source>
</reference>
<reference evidence="2 3" key="1">
    <citation type="submission" date="2015-03" db="EMBL/GenBank/DDBJ databases">
        <authorList>
            <person name="Morales-Cruz A."/>
            <person name="Amrine K.C."/>
            <person name="Cantu D."/>
        </authorList>
    </citation>
    <scope>NUCLEOTIDE SEQUENCE [LARGE SCALE GENOMIC DNA]</scope>
    <source>
        <strain evidence="2">DS831</strain>
    </source>
</reference>
<feature type="region of interest" description="Disordered" evidence="1">
    <location>
        <begin position="1"/>
        <end position="82"/>
    </location>
</feature>
<evidence type="ECO:0000313" key="3">
    <source>
        <dbReference type="Proteomes" id="UP000034182"/>
    </source>
</evidence>
<name>A0A0G2E5B8_9PEZI</name>
<dbReference type="Proteomes" id="UP000034182">
    <property type="component" value="Unassembled WGS sequence"/>
</dbReference>
<evidence type="ECO:0000256" key="1">
    <source>
        <dbReference type="SAM" id="MobiDB-lite"/>
    </source>
</evidence>
<sequence>MPVPRTELAADEGPGPSIMFAEPLSPEELRERRLGASIYTRSGSPQIAAPPQSSPAKPDESASVPTPVPGSPSAASPVSQASGFPLQQSVPLSFNDLPCRAQHLILNELIRRESGKDQRTAVIFTTLPSPVEGTCEDEHASVSNSMTVTTNL</sequence>
<feature type="compositionally biased region" description="Low complexity" evidence="1">
    <location>
        <begin position="44"/>
        <end position="82"/>
    </location>
</feature>
<gene>
    <name evidence="2" type="ORF">UCDDS831_g06189</name>
</gene>
<protein>
    <submittedName>
        <fullName evidence="2">Putative cation chloride</fullName>
    </submittedName>
</protein>
<dbReference type="AlphaFoldDB" id="A0A0G2E5B8"/>
<proteinExistence type="predicted"/>